<evidence type="ECO:0000256" key="1">
    <source>
        <dbReference type="SAM" id="MobiDB-lite"/>
    </source>
</evidence>
<dbReference type="Proteomes" id="UP000837857">
    <property type="component" value="Chromosome 13"/>
</dbReference>
<sequence length="90" mass="10346">MTSCEIASRYHRDVTGKRKRPARYRCDVTIKRKRPTVVTENRHLHDTTGCSGPATTSRLRTHRGGPHLPLRHEAGEAMTAWRRSTRRAVK</sequence>
<gene>
    <name evidence="2" type="ORF">IPOD504_LOCUS2933</name>
</gene>
<feature type="region of interest" description="Disordered" evidence="1">
    <location>
        <begin position="1"/>
        <end position="20"/>
    </location>
</feature>
<name>A0ABN8HXQ4_9NEOP</name>
<protein>
    <submittedName>
        <fullName evidence="2">Uncharacterized protein</fullName>
    </submittedName>
</protein>
<feature type="region of interest" description="Disordered" evidence="1">
    <location>
        <begin position="37"/>
        <end position="90"/>
    </location>
</feature>
<proteinExistence type="predicted"/>
<reference evidence="2" key="1">
    <citation type="submission" date="2022-03" db="EMBL/GenBank/DDBJ databases">
        <authorList>
            <person name="Martin H S."/>
        </authorList>
    </citation>
    <scope>NUCLEOTIDE SEQUENCE</scope>
</reference>
<evidence type="ECO:0000313" key="3">
    <source>
        <dbReference type="Proteomes" id="UP000837857"/>
    </source>
</evidence>
<accession>A0ABN8HXQ4</accession>
<organism evidence="2 3">
    <name type="scientific">Iphiclides podalirius</name>
    <name type="common">scarce swallowtail</name>
    <dbReference type="NCBI Taxonomy" id="110791"/>
    <lineage>
        <taxon>Eukaryota</taxon>
        <taxon>Metazoa</taxon>
        <taxon>Ecdysozoa</taxon>
        <taxon>Arthropoda</taxon>
        <taxon>Hexapoda</taxon>
        <taxon>Insecta</taxon>
        <taxon>Pterygota</taxon>
        <taxon>Neoptera</taxon>
        <taxon>Endopterygota</taxon>
        <taxon>Lepidoptera</taxon>
        <taxon>Glossata</taxon>
        <taxon>Ditrysia</taxon>
        <taxon>Papilionoidea</taxon>
        <taxon>Papilionidae</taxon>
        <taxon>Papilioninae</taxon>
        <taxon>Iphiclides</taxon>
    </lineage>
</organism>
<keyword evidence="3" id="KW-1185">Reference proteome</keyword>
<feature type="compositionally biased region" description="Polar residues" evidence="1">
    <location>
        <begin position="48"/>
        <end position="58"/>
    </location>
</feature>
<feature type="non-terminal residue" evidence="2">
    <location>
        <position position="90"/>
    </location>
</feature>
<dbReference type="EMBL" id="OW152825">
    <property type="protein sequence ID" value="CAH2041137.1"/>
    <property type="molecule type" value="Genomic_DNA"/>
</dbReference>
<evidence type="ECO:0000313" key="2">
    <source>
        <dbReference type="EMBL" id="CAH2041137.1"/>
    </source>
</evidence>